<evidence type="ECO:0000313" key="1">
    <source>
        <dbReference type="EMBL" id="DAD82056.1"/>
    </source>
</evidence>
<name>A0A8S5MIP2_9CAUD</name>
<dbReference type="EMBL" id="BK014911">
    <property type="protein sequence ID" value="DAD82056.1"/>
    <property type="molecule type" value="Genomic_DNA"/>
</dbReference>
<organism evidence="1">
    <name type="scientific">Siphoviridae sp. ctkL634</name>
    <dbReference type="NCBI Taxonomy" id="2826442"/>
    <lineage>
        <taxon>Viruses</taxon>
        <taxon>Duplodnaviria</taxon>
        <taxon>Heunggongvirae</taxon>
        <taxon>Uroviricota</taxon>
        <taxon>Caudoviricetes</taxon>
    </lineage>
</organism>
<sequence length="112" mass="13033">MNSEVINLIVPEKVRNNDGFVIREELHKTEAFAEEKGIKRAEFYAAAREGITLSKMMTVDKYDFETATVEIEGKKTKPSRVEHDGITYRIIRTYIPENSMRMELYLQEEENG</sequence>
<reference evidence="1" key="1">
    <citation type="journal article" date="2021" name="Proc. Natl. Acad. Sci. U.S.A.">
        <title>A Catalog of Tens of Thousands of Viruses from Human Metagenomes Reveals Hidden Associations with Chronic Diseases.</title>
        <authorList>
            <person name="Tisza M.J."/>
            <person name="Buck C.B."/>
        </authorList>
    </citation>
    <scope>NUCLEOTIDE SEQUENCE</scope>
    <source>
        <strain evidence="1">CtkL634</strain>
    </source>
</reference>
<proteinExistence type="predicted"/>
<accession>A0A8S5MIP2</accession>
<protein>
    <submittedName>
        <fullName evidence="1">PORTAL PROTEIN, 15 PROTEIN, HEAD PROTEIN, TAILED BACTERIOPHAGE, SIPHOVIRIDAE.6A</fullName>
    </submittedName>
</protein>